<keyword evidence="4" id="KW-0411">Iron-sulfur</keyword>
<keyword evidence="2" id="KW-0479">Metal-binding</keyword>
<keyword evidence="3" id="KW-0408">Iron</keyword>
<dbReference type="PANTHER" id="PTHR43687">
    <property type="entry name" value="ADENYLYLSULFATE REDUCTASE, BETA SUBUNIT"/>
    <property type="match status" value="1"/>
</dbReference>
<dbReference type="EMBL" id="LT859958">
    <property type="protein sequence ID" value="SMX54899.1"/>
    <property type="molecule type" value="Genomic_DNA"/>
</dbReference>
<sequence length="70" mass="7594">MSERILPSINLSLCTRCNLCVSQCPELALIMTNDGPIFVDLITCSYCGVCEELCPTGAIRAPSSVVWSVR</sequence>
<dbReference type="InterPro" id="IPR017896">
    <property type="entry name" value="4Fe4S_Fe-S-bd"/>
</dbReference>
<keyword evidence="7" id="KW-1185">Reference proteome</keyword>
<evidence type="ECO:0000259" key="5">
    <source>
        <dbReference type="PROSITE" id="PS51379"/>
    </source>
</evidence>
<dbReference type="GO" id="GO:0046872">
    <property type="term" value="F:metal ion binding"/>
    <property type="evidence" value="ECO:0007669"/>
    <property type="project" value="UniProtKB-KW"/>
</dbReference>
<dbReference type="Gene3D" id="3.30.70.3270">
    <property type="match status" value="2"/>
</dbReference>
<organism evidence="6 7">
    <name type="scientific">Candidatus Brevifilum fermentans</name>
    <dbReference type="NCBI Taxonomy" id="1986204"/>
    <lineage>
        <taxon>Bacteria</taxon>
        <taxon>Bacillati</taxon>
        <taxon>Chloroflexota</taxon>
        <taxon>Anaerolineae</taxon>
        <taxon>Anaerolineales</taxon>
        <taxon>Anaerolineaceae</taxon>
        <taxon>Candidatus Brevifilum</taxon>
    </lineage>
</organism>
<proteinExistence type="predicted"/>
<protein>
    <submittedName>
        <fullName evidence="6">Putative ferredoxin (Modular protein)</fullName>
    </submittedName>
</protein>
<dbReference type="KEGG" id="abat:CFX1CAM_1834"/>
<dbReference type="Pfam" id="PF13237">
    <property type="entry name" value="Fer4_10"/>
    <property type="match status" value="1"/>
</dbReference>
<evidence type="ECO:0000256" key="2">
    <source>
        <dbReference type="ARBA" id="ARBA00022723"/>
    </source>
</evidence>
<dbReference type="PROSITE" id="PS00198">
    <property type="entry name" value="4FE4S_FER_1"/>
    <property type="match status" value="1"/>
</dbReference>
<evidence type="ECO:0000313" key="7">
    <source>
        <dbReference type="Proteomes" id="UP000195514"/>
    </source>
</evidence>
<dbReference type="OrthoDB" id="9803192at2"/>
<dbReference type="RefSeq" id="WP_157891815.1">
    <property type="nucleotide sequence ID" value="NZ_LT859958.1"/>
</dbReference>
<evidence type="ECO:0000313" key="6">
    <source>
        <dbReference type="EMBL" id="SMX54899.1"/>
    </source>
</evidence>
<dbReference type="GO" id="GO:0051539">
    <property type="term" value="F:4 iron, 4 sulfur cluster binding"/>
    <property type="evidence" value="ECO:0007669"/>
    <property type="project" value="UniProtKB-KW"/>
</dbReference>
<feature type="domain" description="4Fe-4S ferredoxin-type" evidence="5">
    <location>
        <begin position="5"/>
        <end position="34"/>
    </location>
</feature>
<dbReference type="InterPro" id="IPR017900">
    <property type="entry name" value="4Fe4S_Fe_S_CS"/>
</dbReference>
<keyword evidence="1" id="KW-0004">4Fe-4S</keyword>
<dbReference type="AlphaFoldDB" id="A0A1Y6K8I1"/>
<feature type="domain" description="4Fe-4S ferredoxin-type" evidence="5">
    <location>
        <begin position="35"/>
        <end position="64"/>
    </location>
</feature>
<accession>A0A1Y6K8I1</accession>
<evidence type="ECO:0000256" key="4">
    <source>
        <dbReference type="ARBA" id="ARBA00023014"/>
    </source>
</evidence>
<dbReference type="SUPFAM" id="SSF54862">
    <property type="entry name" value="4Fe-4S ferredoxins"/>
    <property type="match status" value="1"/>
</dbReference>
<gene>
    <name evidence="6" type="ORF">CFX1CAM_1834</name>
</gene>
<dbReference type="PANTHER" id="PTHR43687:SF1">
    <property type="entry name" value="FERREDOXIN III"/>
    <property type="match status" value="1"/>
</dbReference>
<dbReference type="PROSITE" id="PS51379">
    <property type="entry name" value="4FE4S_FER_2"/>
    <property type="match status" value="2"/>
</dbReference>
<evidence type="ECO:0000256" key="1">
    <source>
        <dbReference type="ARBA" id="ARBA00022485"/>
    </source>
</evidence>
<dbReference type="InterPro" id="IPR050572">
    <property type="entry name" value="Fe-S_Ferredoxin"/>
</dbReference>
<reference evidence="7" key="1">
    <citation type="submission" date="2017-05" db="EMBL/GenBank/DDBJ databases">
        <authorList>
            <person name="Kirkegaard R."/>
            <person name="Mcilroy J S."/>
        </authorList>
    </citation>
    <scope>NUCLEOTIDE SEQUENCE [LARGE SCALE GENOMIC DNA]</scope>
</reference>
<dbReference type="Proteomes" id="UP000195514">
    <property type="component" value="Chromosome I"/>
</dbReference>
<name>A0A1Y6K8I1_9CHLR</name>
<evidence type="ECO:0000256" key="3">
    <source>
        <dbReference type="ARBA" id="ARBA00023004"/>
    </source>
</evidence>